<dbReference type="EMBL" id="HBUF01435443">
    <property type="protein sequence ID" value="CAG6742419.1"/>
    <property type="molecule type" value="Transcribed_RNA"/>
</dbReference>
<organism evidence="1">
    <name type="scientific">Cacopsylla melanoneura</name>
    <dbReference type="NCBI Taxonomy" id="428564"/>
    <lineage>
        <taxon>Eukaryota</taxon>
        <taxon>Metazoa</taxon>
        <taxon>Ecdysozoa</taxon>
        <taxon>Arthropoda</taxon>
        <taxon>Hexapoda</taxon>
        <taxon>Insecta</taxon>
        <taxon>Pterygota</taxon>
        <taxon>Neoptera</taxon>
        <taxon>Paraneoptera</taxon>
        <taxon>Hemiptera</taxon>
        <taxon>Sternorrhyncha</taxon>
        <taxon>Psylloidea</taxon>
        <taxon>Psyllidae</taxon>
        <taxon>Psyllinae</taxon>
        <taxon>Cacopsylla</taxon>
    </lineage>
</organism>
<sequence length="113" mass="13100">MTEHEIVSRVGLVSCLFARRRFPYQTEFLALVLSRLIRAQLLYKGEKVLSIAERLQEAKCGPEVLFPFRTLKKSLALERFKVFLRVLFLNFVEEDMISLVHLGQPPVEILLVP</sequence>
<dbReference type="AlphaFoldDB" id="A0A8D8Z8L4"/>
<evidence type="ECO:0000313" key="1">
    <source>
        <dbReference type="EMBL" id="CAG6742419.1"/>
    </source>
</evidence>
<protein>
    <submittedName>
        <fullName evidence="1">Uncharacterized protein</fullName>
    </submittedName>
</protein>
<proteinExistence type="predicted"/>
<dbReference type="EMBL" id="HBUF01435442">
    <property type="protein sequence ID" value="CAG6742418.1"/>
    <property type="molecule type" value="Transcribed_RNA"/>
</dbReference>
<dbReference type="EMBL" id="HBUF01147175">
    <property type="protein sequence ID" value="CAG6647480.1"/>
    <property type="molecule type" value="Transcribed_RNA"/>
</dbReference>
<name>A0A8D8Z8L4_9HEMI</name>
<accession>A0A8D8Z8L4</accession>
<reference evidence="1" key="1">
    <citation type="submission" date="2021-05" db="EMBL/GenBank/DDBJ databases">
        <authorList>
            <person name="Alioto T."/>
            <person name="Alioto T."/>
            <person name="Gomez Garrido J."/>
        </authorList>
    </citation>
    <scope>NUCLEOTIDE SEQUENCE</scope>
</reference>